<evidence type="ECO:0000313" key="10">
    <source>
        <dbReference type="Proteomes" id="UP000215914"/>
    </source>
</evidence>
<dbReference type="InterPro" id="IPR001611">
    <property type="entry name" value="Leu-rich_rpt"/>
</dbReference>
<dbReference type="SUPFAM" id="SSF52058">
    <property type="entry name" value="L domain-like"/>
    <property type="match status" value="1"/>
</dbReference>
<dbReference type="OrthoDB" id="676979at2759"/>
<sequence length="272" mass="29301">MGFFSLTLMSILMCAFLPPSSQDPNDQSCLTNLFQSMHVPDHNLVNWTEPNLANPCSGFMSNLTGATCNNGRIYKLSLSNLSLYGSISPYISNCTSLQSLDLSNNALTGPIPTEFQYLINLAILDLSSNHLSGTIPPSLTMCMFLNIIDLHNNSLTGPIPPQLGSLVRLSVFDVSDNKLSGVIPTSLVDRPGNLPGFNATSYSGNEDLYGYPLGPMKSRSGLPVLLIVGIGLGSGLISLVLSFVVTCVWLKVTDQKLAAEHQGKINELMPEY</sequence>
<dbReference type="PRINTS" id="PR00019">
    <property type="entry name" value="LEURICHRPT"/>
</dbReference>
<keyword evidence="8" id="KW-0808">Transferase</keyword>
<proteinExistence type="predicted"/>
<keyword evidence="8" id="KW-0723">Serine/threonine-protein kinase</keyword>
<name>A0A251UYV0_HELAN</name>
<dbReference type="GO" id="GO:0004674">
    <property type="term" value="F:protein serine/threonine kinase activity"/>
    <property type="evidence" value="ECO:0007669"/>
    <property type="project" value="UniProtKB-KW"/>
</dbReference>
<keyword evidence="4" id="KW-0677">Repeat</keyword>
<keyword evidence="6" id="KW-0812">Transmembrane</keyword>
<keyword evidence="3 7" id="KW-0732">Signal</keyword>
<dbReference type="EC" id="2.7.11.1" evidence="8"/>
<reference evidence="8" key="3">
    <citation type="submission" date="2020-06" db="EMBL/GenBank/DDBJ databases">
        <title>Helianthus annuus Genome sequencing and assembly Release 2.</title>
        <authorList>
            <person name="Gouzy J."/>
            <person name="Langlade N."/>
            <person name="Munos S."/>
        </authorList>
    </citation>
    <scope>NUCLEOTIDE SEQUENCE</scope>
    <source>
        <tissue evidence="8">Leaves</tissue>
    </source>
</reference>
<dbReference type="AlphaFoldDB" id="A0A251UYV0"/>
<dbReference type="STRING" id="4232.A0A251UYV0"/>
<accession>A0A251UYV0</accession>
<dbReference type="GO" id="GO:0016020">
    <property type="term" value="C:membrane"/>
    <property type="evidence" value="ECO:0007669"/>
    <property type="project" value="UniProtKB-SubCell"/>
</dbReference>
<protein>
    <submittedName>
        <fullName evidence="8">Non-specific serine/threonine protein kinase</fullName>
        <ecNumber evidence="8">2.7.11.1</ecNumber>
    </submittedName>
    <submittedName>
        <fullName evidence="9">Putative leucine-rich repeat domain, L domain-like protein</fullName>
    </submittedName>
</protein>
<evidence type="ECO:0000313" key="9">
    <source>
        <dbReference type="EMBL" id="OTG28545.1"/>
    </source>
</evidence>
<dbReference type="PANTHER" id="PTHR47988">
    <property type="entry name" value="SOMATIC EMBRYOGENESIS RECEPTOR KINASE 1"/>
    <property type="match status" value="1"/>
</dbReference>
<keyword evidence="5 6" id="KW-0472">Membrane</keyword>
<comment type="subcellular location">
    <subcellularLocation>
        <location evidence="1">Membrane</location>
    </subcellularLocation>
</comment>
<dbReference type="Pfam" id="PF13855">
    <property type="entry name" value="LRR_8"/>
    <property type="match status" value="1"/>
</dbReference>
<keyword evidence="10" id="KW-1185">Reference proteome</keyword>
<organism evidence="9 10">
    <name type="scientific">Helianthus annuus</name>
    <name type="common">Common sunflower</name>
    <dbReference type="NCBI Taxonomy" id="4232"/>
    <lineage>
        <taxon>Eukaryota</taxon>
        <taxon>Viridiplantae</taxon>
        <taxon>Streptophyta</taxon>
        <taxon>Embryophyta</taxon>
        <taxon>Tracheophyta</taxon>
        <taxon>Spermatophyta</taxon>
        <taxon>Magnoliopsida</taxon>
        <taxon>eudicotyledons</taxon>
        <taxon>Gunneridae</taxon>
        <taxon>Pentapetalae</taxon>
        <taxon>asterids</taxon>
        <taxon>campanulids</taxon>
        <taxon>Asterales</taxon>
        <taxon>Asteraceae</taxon>
        <taxon>Asteroideae</taxon>
        <taxon>Heliantheae alliance</taxon>
        <taxon>Heliantheae</taxon>
        <taxon>Helianthus</taxon>
    </lineage>
</organism>
<dbReference type="OMA" id="SHRFISY"/>
<dbReference type="EMBL" id="MNCJ02000322">
    <property type="protein sequence ID" value="KAF5798792.1"/>
    <property type="molecule type" value="Genomic_DNA"/>
</dbReference>
<keyword evidence="6" id="KW-1133">Transmembrane helix</keyword>
<reference evidence="8 10" key="1">
    <citation type="journal article" date="2017" name="Nature">
        <title>The sunflower genome provides insights into oil metabolism, flowering and Asterid evolution.</title>
        <authorList>
            <person name="Badouin H."/>
            <person name="Gouzy J."/>
            <person name="Grassa C.J."/>
            <person name="Murat F."/>
            <person name="Staton S.E."/>
            <person name="Cottret L."/>
            <person name="Lelandais-Briere C."/>
            <person name="Owens G.L."/>
            <person name="Carrere S."/>
            <person name="Mayjonade B."/>
            <person name="Legrand L."/>
            <person name="Gill N."/>
            <person name="Kane N.C."/>
            <person name="Bowers J.E."/>
            <person name="Hubner S."/>
            <person name="Bellec A."/>
            <person name="Berard A."/>
            <person name="Berges H."/>
            <person name="Blanchet N."/>
            <person name="Boniface M.C."/>
            <person name="Brunel D."/>
            <person name="Catrice O."/>
            <person name="Chaidir N."/>
            <person name="Claudel C."/>
            <person name="Donnadieu C."/>
            <person name="Faraut T."/>
            <person name="Fievet G."/>
            <person name="Helmstetter N."/>
            <person name="King M."/>
            <person name="Knapp S.J."/>
            <person name="Lai Z."/>
            <person name="Le Paslier M.C."/>
            <person name="Lippi Y."/>
            <person name="Lorenzon L."/>
            <person name="Mandel J.R."/>
            <person name="Marage G."/>
            <person name="Marchand G."/>
            <person name="Marquand E."/>
            <person name="Bret-Mestries E."/>
            <person name="Morien E."/>
            <person name="Nambeesan S."/>
            <person name="Nguyen T."/>
            <person name="Pegot-Espagnet P."/>
            <person name="Pouilly N."/>
            <person name="Raftis F."/>
            <person name="Sallet E."/>
            <person name="Schiex T."/>
            <person name="Thomas J."/>
            <person name="Vandecasteele C."/>
            <person name="Vares D."/>
            <person name="Vear F."/>
            <person name="Vautrin S."/>
            <person name="Crespi M."/>
            <person name="Mangin B."/>
            <person name="Burke J.M."/>
            <person name="Salse J."/>
            <person name="Munos S."/>
            <person name="Vincourt P."/>
            <person name="Rieseberg L.H."/>
            <person name="Langlade N.B."/>
        </authorList>
    </citation>
    <scope>NUCLEOTIDE SEQUENCE [LARGE SCALE GENOMIC DNA]</scope>
    <source>
        <strain evidence="10">cv. SF193</strain>
        <tissue evidence="8">Leaves</tissue>
    </source>
</reference>
<evidence type="ECO:0000313" key="8">
    <source>
        <dbReference type="EMBL" id="KAF5798792.1"/>
    </source>
</evidence>
<evidence type="ECO:0000256" key="1">
    <source>
        <dbReference type="ARBA" id="ARBA00004370"/>
    </source>
</evidence>
<evidence type="ECO:0000256" key="5">
    <source>
        <dbReference type="ARBA" id="ARBA00023136"/>
    </source>
</evidence>
<evidence type="ECO:0000256" key="4">
    <source>
        <dbReference type="ARBA" id="ARBA00022737"/>
    </source>
</evidence>
<feature type="transmembrane region" description="Helical" evidence="6">
    <location>
        <begin position="224"/>
        <end position="250"/>
    </location>
</feature>
<dbReference type="Gramene" id="mRNA:HanXRQr2_Chr07g0297071">
    <property type="protein sequence ID" value="CDS:HanXRQr2_Chr07g0297071.1"/>
    <property type="gene ID" value="HanXRQr2_Chr07g0297071"/>
</dbReference>
<evidence type="ECO:0000256" key="6">
    <source>
        <dbReference type="SAM" id="Phobius"/>
    </source>
</evidence>
<feature type="signal peptide" evidence="7">
    <location>
        <begin position="1"/>
        <end position="22"/>
    </location>
</feature>
<dbReference type="InterPro" id="IPR032675">
    <property type="entry name" value="LRR_dom_sf"/>
</dbReference>
<dbReference type="Pfam" id="PF00560">
    <property type="entry name" value="LRR_1"/>
    <property type="match status" value="2"/>
</dbReference>
<dbReference type="FunCoup" id="A0A251UYV0">
    <property type="interactions" value="1535"/>
</dbReference>
<feature type="chain" id="PRO_5012015845" evidence="7">
    <location>
        <begin position="23"/>
        <end position="272"/>
    </location>
</feature>
<evidence type="ECO:0000256" key="3">
    <source>
        <dbReference type="ARBA" id="ARBA00022729"/>
    </source>
</evidence>
<keyword evidence="8" id="KW-0418">Kinase</keyword>
<keyword evidence="2" id="KW-0433">Leucine-rich repeat</keyword>
<gene>
    <name evidence="9" type="ORF">HannXRQ_Chr04g0112451</name>
    <name evidence="8" type="ORF">HanXRQr2_Chr07g0297071</name>
</gene>
<evidence type="ECO:0000256" key="7">
    <source>
        <dbReference type="SAM" id="SignalP"/>
    </source>
</evidence>
<dbReference type="FunFam" id="3.80.10.10:FF:000400">
    <property type="entry name" value="Nuclear pore complex protein NUP107"/>
    <property type="match status" value="1"/>
</dbReference>
<reference evidence="9" key="2">
    <citation type="submission" date="2017-02" db="EMBL/GenBank/DDBJ databases">
        <title>Sunflower complete genome.</title>
        <authorList>
            <person name="Langlade N."/>
            <person name="Munos S."/>
        </authorList>
    </citation>
    <scope>NUCLEOTIDE SEQUENCE [LARGE SCALE GENOMIC DNA]</scope>
    <source>
        <tissue evidence="9">Leaves</tissue>
    </source>
</reference>
<dbReference type="EMBL" id="CM007893">
    <property type="protein sequence ID" value="OTG28545.1"/>
    <property type="molecule type" value="Genomic_DNA"/>
</dbReference>
<dbReference type="Proteomes" id="UP000215914">
    <property type="component" value="Chromosome 4"/>
</dbReference>
<dbReference type="InParanoid" id="A0A251UYV0"/>
<evidence type="ECO:0000256" key="2">
    <source>
        <dbReference type="ARBA" id="ARBA00022614"/>
    </source>
</evidence>
<dbReference type="Gene3D" id="3.80.10.10">
    <property type="entry name" value="Ribonuclease Inhibitor"/>
    <property type="match status" value="2"/>
</dbReference>